<dbReference type="InterPro" id="IPR018062">
    <property type="entry name" value="HTH_AraC-typ_CS"/>
</dbReference>
<dbReference type="InterPro" id="IPR009057">
    <property type="entry name" value="Homeodomain-like_sf"/>
</dbReference>
<dbReference type="PROSITE" id="PS00041">
    <property type="entry name" value="HTH_ARAC_FAMILY_1"/>
    <property type="match status" value="1"/>
</dbReference>
<dbReference type="Pfam" id="PF02311">
    <property type="entry name" value="AraC_binding"/>
    <property type="match status" value="1"/>
</dbReference>
<evidence type="ECO:0000259" key="5">
    <source>
        <dbReference type="PROSITE" id="PS01124"/>
    </source>
</evidence>
<evidence type="ECO:0000313" key="7">
    <source>
        <dbReference type="Proteomes" id="UP000481852"/>
    </source>
</evidence>
<dbReference type="InterPro" id="IPR018060">
    <property type="entry name" value="HTH_AraC"/>
</dbReference>
<dbReference type="SMART" id="SM00342">
    <property type="entry name" value="HTH_ARAC"/>
    <property type="match status" value="1"/>
</dbReference>
<dbReference type="GO" id="GO:0043565">
    <property type="term" value="F:sequence-specific DNA binding"/>
    <property type="evidence" value="ECO:0007669"/>
    <property type="project" value="InterPro"/>
</dbReference>
<dbReference type="AlphaFoldDB" id="A0A6L5X9Y2"/>
<dbReference type="Gene3D" id="1.10.10.60">
    <property type="entry name" value="Homeodomain-like"/>
    <property type="match status" value="2"/>
</dbReference>
<dbReference type="Pfam" id="PF12833">
    <property type="entry name" value="HTH_18"/>
    <property type="match status" value="1"/>
</dbReference>
<dbReference type="GO" id="GO:0003700">
    <property type="term" value="F:DNA-binding transcription factor activity"/>
    <property type="evidence" value="ECO:0007669"/>
    <property type="project" value="InterPro"/>
</dbReference>
<dbReference type="SUPFAM" id="SSF46689">
    <property type="entry name" value="Homeodomain-like"/>
    <property type="match status" value="2"/>
</dbReference>
<dbReference type="RefSeq" id="WP_154527515.1">
    <property type="nucleotide sequence ID" value="NZ_VULZ01000022.1"/>
</dbReference>
<name>A0A6L5X9Y2_9FIRM</name>
<evidence type="ECO:0000256" key="1">
    <source>
        <dbReference type="ARBA" id="ARBA00023015"/>
    </source>
</evidence>
<keyword evidence="7" id="KW-1185">Reference proteome</keyword>
<keyword evidence="4" id="KW-0804">Transcription</keyword>
<dbReference type="InterPro" id="IPR020449">
    <property type="entry name" value="Tscrpt_reg_AraC-type_HTH"/>
</dbReference>
<dbReference type="PRINTS" id="PR00032">
    <property type="entry name" value="HTHARAC"/>
</dbReference>
<dbReference type="PANTHER" id="PTHR46796">
    <property type="entry name" value="HTH-TYPE TRANSCRIPTIONAL ACTIVATOR RHAS-RELATED"/>
    <property type="match status" value="1"/>
</dbReference>
<evidence type="ECO:0000313" key="6">
    <source>
        <dbReference type="EMBL" id="MSS16088.1"/>
    </source>
</evidence>
<dbReference type="SUPFAM" id="SSF51215">
    <property type="entry name" value="Regulatory protein AraC"/>
    <property type="match status" value="1"/>
</dbReference>
<accession>A0A6L5X9Y2</accession>
<gene>
    <name evidence="6" type="ORF">FYJ35_13835</name>
</gene>
<evidence type="ECO:0000256" key="4">
    <source>
        <dbReference type="ARBA" id="ARBA00023163"/>
    </source>
</evidence>
<evidence type="ECO:0000256" key="2">
    <source>
        <dbReference type="ARBA" id="ARBA00023125"/>
    </source>
</evidence>
<dbReference type="PROSITE" id="PS01124">
    <property type="entry name" value="HTH_ARAC_FAMILY_2"/>
    <property type="match status" value="1"/>
</dbReference>
<organism evidence="6 7">
    <name type="scientific">Porcincola intestinalis</name>
    <dbReference type="NCBI Taxonomy" id="2606632"/>
    <lineage>
        <taxon>Bacteria</taxon>
        <taxon>Bacillati</taxon>
        <taxon>Bacillota</taxon>
        <taxon>Clostridia</taxon>
        <taxon>Lachnospirales</taxon>
        <taxon>Lachnospiraceae</taxon>
        <taxon>Porcincola</taxon>
    </lineage>
</organism>
<keyword evidence="1" id="KW-0805">Transcription regulation</keyword>
<sequence>MLSSEPKVQPGSDYYLYTASLTARELLLYPSIVGHFAYEPGYLIHRQHFDNFLLMLIEDGVCDILLHGNQPMTARRGDVVLIDCYAEHQYGTQKGFSCLWMHFDGRMARSWYEHIISRLGNVIRTPSGQSVSYHLGQIYRLFQSGKPARESRMSTEIELTLAALLDCGQAAQSDHPGGSDGVQNAIAYISAHFAEPLQLQTLADQCSLSPYYFSRLFAKETGMTPHQYILETRIASARYYLSTTNLSVKEIAYLTGFTDESSFCSTFRKREGETPSSYRNSQSASH</sequence>
<protein>
    <submittedName>
        <fullName evidence="6">AraC family transcriptional regulator</fullName>
    </submittedName>
</protein>
<feature type="domain" description="HTH araC/xylS-type" evidence="5">
    <location>
        <begin position="183"/>
        <end position="281"/>
    </location>
</feature>
<comment type="caution">
    <text evidence="6">The sequence shown here is derived from an EMBL/GenBank/DDBJ whole genome shotgun (WGS) entry which is preliminary data.</text>
</comment>
<reference evidence="6 7" key="1">
    <citation type="submission" date="2019-08" db="EMBL/GenBank/DDBJ databases">
        <title>In-depth cultivation of the pig gut microbiome towards novel bacterial diversity and tailored functional studies.</title>
        <authorList>
            <person name="Wylensek D."/>
            <person name="Hitch T.C.A."/>
            <person name="Clavel T."/>
        </authorList>
    </citation>
    <scope>NUCLEOTIDE SEQUENCE [LARGE SCALE GENOMIC DNA]</scope>
    <source>
        <strain evidence="6 7">Oil+RF-744-WCA-WT-11</strain>
    </source>
</reference>
<keyword evidence="3" id="KW-0010">Activator</keyword>
<dbReference type="InterPro" id="IPR037923">
    <property type="entry name" value="HTH-like"/>
</dbReference>
<dbReference type="InterPro" id="IPR003313">
    <property type="entry name" value="AraC-bd"/>
</dbReference>
<proteinExistence type="predicted"/>
<dbReference type="InterPro" id="IPR050204">
    <property type="entry name" value="AraC_XylS_family_regulators"/>
</dbReference>
<keyword evidence="2" id="KW-0238">DNA-binding</keyword>
<evidence type="ECO:0000256" key="3">
    <source>
        <dbReference type="ARBA" id="ARBA00023159"/>
    </source>
</evidence>
<dbReference type="Gene3D" id="2.60.120.280">
    <property type="entry name" value="Regulatory protein AraC"/>
    <property type="match status" value="1"/>
</dbReference>
<dbReference type="EMBL" id="VULZ01000022">
    <property type="protein sequence ID" value="MSS16088.1"/>
    <property type="molecule type" value="Genomic_DNA"/>
</dbReference>
<dbReference type="Proteomes" id="UP000481852">
    <property type="component" value="Unassembled WGS sequence"/>
</dbReference>